<reference evidence="3 4" key="1">
    <citation type="submission" date="2020-07" db="EMBL/GenBank/DDBJ databases">
        <title>Description of Kordia aestuariivivens sp. nov., isolated from a tidal flat.</title>
        <authorList>
            <person name="Park S."/>
            <person name="Yoon J.-H."/>
        </authorList>
    </citation>
    <scope>NUCLEOTIDE SEQUENCE [LARGE SCALE GENOMIC DNA]</scope>
    <source>
        <strain evidence="3 4">YSTF-M3</strain>
    </source>
</reference>
<evidence type="ECO:0000313" key="3">
    <source>
        <dbReference type="EMBL" id="MBC8756582.1"/>
    </source>
</evidence>
<proteinExistence type="predicted"/>
<dbReference type="InterPro" id="IPR045916">
    <property type="entry name" value="DUF5777"/>
</dbReference>
<name>A0ABR7QDE8_9FLAO</name>
<dbReference type="Proteomes" id="UP000619238">
    <property type="component" value="Unassembled WGS sequence"/>
</dbReference>
<feature type="chain" id="PRO_5047484696" description="DUF5777 domain-containing protein" evidence="1">
    <location>
        <begin position="21"/>
        <end position="284"/>
    </location>
</feature>
<keyword evidence="1" id="KW-0732">Signal</keyword>
<sequence length="284" mass="32095">MKHYYILVLFSIFSVGLLHAQDDLLDELEDEAVPQTFESPAFKAMKIGNLQSTKVAAKGDFYLYVSHRFGTLDDGLSTFFGFDNANTKIQLVYGLLDGWQFGISRESLRQTYALSTKMKLKNQSDSFPVNLVGYATVNINTQVRKDRFPFLTFDDRLSYTTQLLVSRRFSNSFSLELAPSYVRQNLTLEAAQKHDQFAMGAGGRLKVSKRMSINMDYVYNFSRADNSQFKNPLTIGVDIETGGHVFQLLFSNAQSTNEPGFISNAEGDWGDGDIFFGFNIVRVF</sequence>
<protein>
    <recommendedName>
        <fullName evidence="2">DUF5777 domain-containing protein</fullName>
    </recommendedName>
</protein>
<feature type="domain" description="DUF5777" evidence="2">
    <location>
        <begin position="42"/>
        <end position="284"/>
    </location>
</feature>
<evidence type="ECO:0000256" key="1">
    <source>
        <dbReference type="SAM" id="SignalP"/>
    </source>
</evidence>
<gene>
    <name evidence="3" type="ORF">H2O64_18060</name>
</gene>
<keyword evidence="4" id="KW-1185">Reference proteome</keyword>
<dbReference type="Pfam" id="PF19089">
    <property type="entry name" value="DUF5777"/>
    <property type="match status" value="1"/>
</dbReference>
<dbReference type="RefSeq" id="WP_187563620.1">
    <property type="nucleotide sequence ID" value="NZ_JACGWS010000012.1"/>
</dbReference>
<dbReference type="EMBL" id="JACGWS010000012">
    <property type="protein sequence ID" value="MBC8756582.1"/>
    <property type="molecule type" value="Genomic_DNA"/>
</dbReference>
<comment type="caution">
    <text evidence="3">The sequence shown here is derived from an EMBL/GenBank/DDBJ whole genome shotgun (WGS) entry which is preliminary data.</text>
</comment>
<evidence type="ECO:0000259" key="2">
    <source>
        <dbReference type="Pfam" id="PF19089"/>
    </source>
</evidence>
<feature type="signal peptide" evidence="1">
    <location>
        <begin position="1"/>
        <end position="20"/>
    </location>
</feature>
<evidence type="ECO:0000313" key="4">
    <source>
        <dbReference type="Proteomes" id="UP000619238"/>
    </source>
</evidence>
<organism evidence="3 4">
    <name type="scientific">Kordia aestuariivivens</name>
    <dbReference type="NCBI Taxonomy" id="2759037"/>
    <lineage>
        <taxon>Bacteria</taxon>
        <taxon>Pseudomonadati</taxon>
        <taxon>Bacteroidota</taxon>
        <taxon>Flavobacteriia</taxon>
        <taxon>Flavobacteriales</taxon>
        <taxon>Flavobacteriaceae</taxon>
        <taxon>Kordia</taxon>
    </lineage>
</organism>
<accession>A0ABR7QDE8</accession>